<dbReference type="GO" id="GO:0009435">
    <property type="term" value="P:NAD+ biosynthetic process"/>
    <property type="evidence" value="ECO:0007669"/>
    <property type="project" value="InterPro"/>
</dbReference>
<dbReference type="SUPFAM" id="SSF51905">
    <property type="entry name" value="FAD/NAD(P)-binding domain"/>
    <property type="match status" value="1"/>
</dbReference>
<reference evidence="1" key="1">
    <citation type="submission" date="2021-04" db="EMBL/GenBank/DDBJ databases">
        <title>Microbacterium tenobrionis sp. nov. and Microbacterium allomyrinae sp. nov., isolated from larvae of Tenobrio molitor and Allomyrina dichotoma, respectively.</title>
        <authorList>
            <person name="Lee S.D."/>
        </authorList>
    </citation>
    <scope>NUCLEOTIDE SEQUENCE</scope>
    <source>
        <strain evidence="1">BWT-G7</strain>
    </source>
</reference>
<accession>A0A9X1LTW1</accession>
<dbReference type="AlphaFoldDB" id="A0A9X1LTW1"/>
<dbReference type="PANTHER" id="PTHR42716:SF1">
    <property type="entry name" value="SLL0471 PROTEIN"/>
    <property type="match status" value="1"/>
</dbReference>
<proteinExistence type="predicted"/>
<dbReference type="InterPro" id="IPR005288">
    <property type="entry name" value="NadB"/>
</dbReference>
<evidence type="ECO:0000313" key="2">
    <source>
        <dbReference type="Proteomes" id="UP001139354"/>
    </source>
</evidence>
<sequence length="542" mass="59205">MTSLDARAEILIVGGGLGGVAAAITAISLGRTVIITTQGPWLGGQLTSQAVPPDESAWVETMSSSTYASLRETIRGIYSAQYPLSAFARRQEHLNPGLGSVSRVTHEPRVGALALETVLSPYLATGRLTVLRHRTPTAVHRDGRRILAVTVQNDLTGAQQTLEGSVVIDATELGDLLALGAFDFVTGSEARSETGELHAPEYGDPLDQQAVSWCFAVEHRPGEDHTIDRPASYSHWRDTHDPRWPGPQLSWIDVVPYTLEERHHQIFSGSPASADAVEGDDFWHFRRVLGSRNFDRSIRDVTLVNWPQIDYWERPLVGPGIGDQDRSAALRGARDLSTAFLYWMQTDAPRPDGGTGYPGLRLRPDVVGSEDGFALEAYIRESRRSRAIFTVTEAHIGREMRGSRPPELFDDTVGIGSYRIDLHPSTSGRTYVDIGCYPFQIPLGALIPRDADNLIPANKNIGTTHITNGAYRLHPVEWAIGEAAGALASTVLSTGESSEGVRARHLDDVQAILTRRGVPLSWPDEIRASQIEHDKVVNTDAA</sequence>
<evidence type="ECO:0000313" key="1">
    <source>
        <dbReference type="EMBL" id="MCC2031727.1"/>
    </source>
</evidence>
<dbReference type="EMBL" id="JAGTTN010000001">
    <property type="protein sequence ID" value="MCC2031727.1"/>
    <property type="molecule type" value="Genomic_DNA"/>
</dbReference>
<dbReference type="PANTHER" id="PTHR42716">
    <property type="entry name" value="L-ASPARTATE OXIDASE"/>
    <property type="match status" value="1"/>
</dbReference>
<dbReference type="GO" id="GO:0008734">
    <property type="term" value="F:L-aspartate oxidase activity"/>
    <property type="evidence" value="ECO:0007669"/>
    <property type="project" value="InterPro"/>
</dbReference>
<gene>
    <name evidence="1" type="ORF">KEC57_05955</name>
</gene>
<name>A0A9X1LTW1_9MICO</name>
<dbReference type="Pfam" id="PF12831">
    <property type="entry name" value="FAD_oxidored"/>
    <property type="match status" value="1"/>
</dbReference>
<dbReference type="Gene3D" id="3.40.50.720">
    <property type="entry name" value="NAD(P)-binding Rossmann-like Domain"/>
    <property type="match status" value="1"/>
</dbReference>
<protein>
    <submittedName>
        <fullName evidence="1">FAD-dependent oxidoreductase</fullName>
    </submittedName>
</protein>
<dbReference type="Proteomes" id="UP001139354">
    <property type="component" value="Unassembled WGS sequence"/>
</dbReference>
<organism evidence="1 2">
    <name type="scientific">Microbacterium allomyrinae</name>
    <dbReference type="NCBI Taxonomy" id="2830666"/>
    <lineage>
        <taxon>Bacteria</taxon>
        <taxon>Bacillati</taxon>
        <taxon>Actinomycetota</taxon>
        <taxon>Actinomycetes</taxon>
        <taxon>Micrococcales</taxon>
        <taxon>Microbacteriaceae</taxon>
        <taxon>Microbacterium</taxon>
    </lineage>
</organism>
<comment type="caution">
    <text evidence="1">The sequence shown here is derived from an EMBL/GenBank/DDBJ whole genome shotgun (WGS) entry which is preliminary data.</text>
</comment>
<dbReference type="RefSeq" id="WP_229383597.1">
    <property type="nucleotide sequence ID" value="NZ_JAGTTN010000001.1"/>
</dbReference>
<keyword evidence="2" id="KW-1185">Reference proteome</keyword>
<dbReference type="InterPro" id="IPR036188">
    <property type="entry name" value="FAD/NAD-bd_sf"/>
</dbReference>